<dbReference type="InterPro" id="IPR009570">
    <property type="entry name" value="Spore_III_AC"/>
</dbReference>
<name>A0A4R1RVV6_HYDET</name>
<evidence type="ECO:0000256" key="1">
    <source>
        <dbReference type="SAM" id="Phobius"/>
    </source>
</evidence>
<keyword evidence="1" id="KW-0812">Transmembrane</keyword>
<keyword evidence="3" id="KW-1185">Reference proteome</keyword>
<keyword evidence="1" id="KW-1133">Transmembrane helix</keyword>
<dbReference type="InterPro" id="IPR025664">
    <property type="entry name" value="Spore_III_AC/AD"/>
</dbReference>
<keyword evidence="1" id="KW-0472">Membrane</keyword>
<dbReference type="EMBL" id="SLUN01000009">
    <property type="protein sequence ID" value="TCL70791.1"/>
    <property type="molecule type" value="Genomic_DNA"/>
</dbReference>
<protein>
    <submittedName>
        <fullName evidence="2">Stage III sporulation protein AC</fullName>
    </submittedName>
</protein>
<proteinExistence type="predicted"/>
<evidence type="ECO:0000313" key="2">
    <source>
        <dbReference type="EMBL" id="TCL70791.1"/>
    </source>
</evidence>
<comment type="caution">
    <text evidence="2">The sequence shown here is derived from an EMBL/GenBank/DDBJ whole genome shotgun (WGS) entry which is preliminary data.</text>
</comment>
<dbReference type="RefSeq" id="WP_132014063.1">
    <property type="nucleotide sequence ID" value="NZ_SLUN01000009.1"/>
</dbReference>
<reference evidence="2 3" key="1">
    <citation type="submission" date="2019-03" db="EMBL/GenBank/DDBJ databases">
        <title>Genomic Encyclopedia of Type Strains, Phase IV (KMG-IV): sequencing the most valuable type-strain genomes for metagenomic binning, comparative biology and taxonomic classification.</title>
        <authorList>
            <person name="Goeker M."/>
        </authorList>
    </citation>
    <scope>NUCLEOTIDE SEQUENCE [LARGE SCALE GENOMIC DNA]</scope>
    <source>
        <strain evidence="2 3">LX-B</strain>
    </source>
</reference>
<feature type="transmembrane region" description="Helical" evidence="1">
    <location>
        <begin position="6"/>
        <end position="23"/>
    </location>
</feature>
<sequence length="64" mass="6941">MDINLILRIAGIGLLITLLTSVLKQVGKDEHALLVTLAGVVIVTLMVIQLIERLFSDVRAVFGL</sequence>
<feature type="transmembrane region" description="Helical" evidence="1">
    <location>
        <begin position="32"/>
        <end position="51"/>
    </location>
</feature>
<dbReference type="AlphaFoldDB" id="A0A4R1RVV6"/>
<accession>A0A4R1RVV6</accession>
<evidence type="ECO:0000313" key="3">
    <source>
        <dbReference type="Proteomes" id="UP000295008"/>
    </source>
</evidence>
<dbReference type="NCBIfam" id="TIGR02848">
    <property type="entry name" value="spore_III_AC"/>
    <property type="match status" value="1"/>
</dbReference>
<dbReference type="OrthoDB" id="9800383at2"/>
<gene>
    <name evidence="2" type="ORF">EDC14_1009109</name>
</gene>
<dbReference type="Proteomes" id="UP000295008">
    <property type="component" value="Unassembled WGS sequence"/>
</dbReference>
<dbReference type="Pfam" id="PF06686">
    <property type="entry name" value="SpoIIIAC"/>
    <property type="match status" value="1"/>
</dbReference>
<organism evidence="2 3">
    <name type="scientific">Hydrogenispora ethanolica</name>
    <dbReference type="NCBI Taxonomy" id="1082276"/>
    <lineage>
        <taxon>Bacteria</taxon>
        <taxon>Bacillati</taxon>
        <taxon>Bacillota</taxon>
        <taxon>Hydrogenispora</taxon>
    </lineage>
</organism>